<evidence type="ECO:0000313" key="2">
    <source>
        <dbReference type="EMBL" id="KAJ6819783.1"/>
    </source>
</evidence>
<feature type="region of interest" description="Disordered" evidence="1">
    <location>
        <begin position="47"/>
        <end position="118"/>
    </location>
</feature>
<evidence type="ECO:0000256" key="1">
    <source>
        <dbReference type="SAM" id="MobiDB-lite"/>
    </source>
</evidence>
<protein>
    <submittedName>
        <fullName evidence="2">Uncharacterized protein</fullName>
    </submittedName>
</protein>
<keyword evidence="3" id="KW-1185">Reference proteome</keyword>
<dbReference type="PANTHER" id="PTHR34776:SF1">
    <property type="entry name" value="F17F16.3 PROTEIN"/>
    <property type="match status" value="1"/>
</dbReference>
<dbReference type="Proteomes" id="UP001140949">
    <property type="component" value="Unassembled WGS sequence"/>
</dbReference>
<accession>A0AAX6FUB4</accession>
<sequence length="344" mass="38385">MGQGEELKTRPDPKVEIQERGDIFFFYRPKVSKEEAHSADDVQRLYIVLHPESGEQPVEEKQASDSGKEGEKISGDIKEEEGQEKKGGDNEDTEEEAQEKKGGDSGAGVEGGHGSEKVNIEKQPLFRFIVMGRKSLPDPHKKGRPYWGFVEMVTTKTDDIKIALQGEEYDTATRGHRHKPPARALAEGVYRILRHQPSNNRKAHTHLIYKLELPAPGEKHEPQGSLNIEREASLLLQIKNPEHKGTGSSGQFRGLREKRKALFPASLQGRLGHLRFAPADPPDFLNYEGCEFLLIAASDDLDEELGLELRTEAEEVRSEKSCSDLIQMFGEAGSSKPLLSGTWV</sequence>
<dbReference type="EMBL" id="JANAVB010025999">
    <property type="protein sequence ID" value="KAJ6819783.1"/>
    <property type="molecule type" value="Genomic_DNA"/>
</dbReference>
<feature type="region of interest" description="Disordered" evidence="1">
    <location>
        <begin position="1"/>
        <end position="21"/>
    </location>
</feature>
<organism evidence="2 3">
    <name type="scientific">Iris pallida</name>
    <name type="common">Sweet iris</name>
    <dbReference type="NCBI Taxonomy" id="29817"/>
    <lineage>
        <taxon>Eukaryota</taxon>
        <taxon>Viridiplantae</taxon>
        <taxon>Streptophyta</taxon>
        <taxon>Embryophyta</taxon>
        <taxon>Tracheophyta</taxon>
        <taxon>Spermatophyta</taxon>
        <taxon>Magnoliopsida</taxon>
        <taxon>Liliopsida</taxon>
        <taxon>Asparagales</taxon>
        <taxon>Iridaceae</taxon>
        <taxon>Iridoideae</taxon>
        <taxon>Irideae</taxon>
        <taxon>Iris</taxon>
    </lineage>
</organism>
<dbReference type="PANTHER" id="PTHR34776">
    <property type="entry name" value="F17F16.3 PROTEIN"/>
    <property type="match status" value="1"/>
</dbReference>
<dbReference type="AlphaFoldDB" id="A0AAX6FUB4"/>
<name>A0AAX6FUB4_IRIPA</name>
<comment type="caution">
    <text evidence="2">The sequence shown here is derived from an EMBL/GenBank/DDBJ whole genome shotgun (WGS) entry which is preliminary data.</text>
</comment>
<feature type="compositionally biased region" description="Basic and acidic residues" evidence="1">
    <location>
        <begin position="58"/>
        <end position="77"/>
    </location>
</feature>
<proteinExistence type="predicted"/>
<reference evidence="2" key="2">
    <citation type="submission" date="2023-04" db="EMBL/GenBank/DDBJ databases">
        <authorList>
            <person name="Bruccoleri R.E."/>
            <person name="Oakeley E.J."/>
            <person name="Faust A.-M."/>
            <person name="Dessus-Babus S."/>
            <person name="Altorfer M."/>
            <person name="Burckhardt D."/>
            <person name="Oertli M."/>
            <person name="Naumann U."/>
            <person name="Petersen F."/>
            <person name="Wong J."/>
        </authorList>
    </citation>
    <scope>NUCLEOTIDE SEQUENCE</scope>
    <source>
        <strain evidence="2">GSM-AAB239-AS_SAM_17_03QT</strain>
        <tissue evidence="2">Leaf</tissue>
    </source>
</reference>
<gene>
    <name evidence="2" type="ORF">M6B38_401250</name>
</gene>
<reference evidence="2" key="1">
    <citation type="journal article" date="2023" name="GigaByte">
        <title>Genome assembly of the bearded iris, Iris pallida Lam.</title>
        <authorList>
            <person name="Bruccoleri R.E."/>
            <person name="Oakeley E.J."/>
            <person name="Faust A.M.E."/>
            <person name="Altorfer M."/>
            <person name="Dessus-Babus S."/>
            <person name="Burckhardt D."/>
            <person name="Oertli M."/>
            <person name="Naumann U."/>
            <person name="Petersen F."/>
            <person name="Wong J."/>
        </authorList>
    </citation>
    <scope>NUCLEOTIDE SEQUENCE</scope>
    <source>
        <strain evidence="2">GSM-AAB239-AS_SAM_17_03QT</strain>
    </source>
</reference>
<evidence type="ECO:0000313" key="3">
    <source>
        <dbReference type="Proteomes" id="UP001140949"/>
    </source>
</evidence>